<gene>
    <name evidence="9" type="ORF">SYK_06390</name>
</gene>
<reference evidence="9 10" key="1">
    <citation type="submission" date="2022-08" db="EMBL/GenBank/DDBJ databases">
        <title>Genome Sequence of the sulphate-reducing bacterium, Pseudodesulfovibrio sp. SYK.</title>
        <authorList>
            <person name="Kondo R."/>
            <person name="Kataoka T."/>
        </authorList>
    </citation>
    <scope>NUCLEOTIDE SEQUENCE [LARGE SCALE GENOMIC DNA]</scope>
    <source>
        <strain evidence="9 10">SYK</strain>
    </source>
</reference>
<keyword evidence="2" id="KW-0813">Transport</keyword>
<evidence type="ECO:0000256" key="5">
    <source>
        <dbReference type="ARBA" id="ARBA00022679"/>
    </source>
</evidence>
<evidence type="ECO:0000259" key="8">
    <source>
        <dbReference type="PROSITE" id="PS51101"/>
    </source>
</evidence>
<evidence type="ECO:0000256" key="6">
    <source>
        <dbReference type="ARBA" id="ARBA00022683"/>
    </source>
</evidence>
<keyword evidence="5" id="KW-0808">Transferase</keyword>
<comment type="subcellular location">
    <subcellularLocation>
        <location evidence="1">Cytoplasm</location>
    </subcellularLocation>
</comment>
<evidence type="ECO:0000256" key="2">
    <source>
        <dbReference type="ARBA" id="ARBA00022448"/>
    </source>
</evidence>
<dbReference type="PROSITE" id="PS51101">
    <property type="entry name" value="PTS_EIIB_TYPE_4"/>
    <property type="match status" value="1"/>
</dbReference>
<dbReference type="Gene3D" id="3.40.35.10">
    <property type="entry name" value="Phosphotransferase system, sorbose subfamily IIB component"/>
    <property type="match status" value="1"/>
</dbReference>
<dbReference type="Proteomes" id="UP001317742">
    <property type="component" value="Chromosome"/>
</dbReference>
<protein>
    <submittedName>
        <fullName evidence="9">PTS sugar transporter subunit IIBC</fullName>
    </submittedName>
</protein>
<dbReference type="Pfam" id="PF03830">
    <property type="entry name" value="PTSIIB_sorb"/>
    <property type="match status" value="1"/>
</dbReference>
<evidence type="ECO:0000256" key="3">
    <source>
        <dbReference type="ARBA" id="ARBA00022490"/>
    </source>
</evidence>
<keyword evidence="3" id="KW-0963">Cytoplasm</keyword>
<accession>A0ABN6RZ67</accession>
<evidence type="ECO:0000256" key="1">
    <source>
        <dbReference type="ARBA" id="ARBA00004496"/>
    </source>
</evidence>
<keyword evidence="4 9" id="KW-0762">Sugar transport</keyword>
<keyword evidence="6" id="KW-0598">Phosphotransferase system</keyword>
<dbReference type="RefSeq" id="WP_281762194.1">
    <property type="nucleotide sequence ID" value="NZ_AP026709.1"/>
</dbReference>
<evidence type="ECO:0000256" key="4">
    <source>
        <dbReference type="ARBA" id="ARBA00022597"/>
    </source>
</evidence>
<dbReference type="SUPFAM" id="SSF52728">
    <property type="entry name" value="PTS IIb component"/>
    <property type="match status" value="1"/>
</dbReference>
<dbReference type="EMBL" id="AP026709">
    <property type="protein sequence ID" value="BDQ36279.1"/>
    <property type="molecule type" value="Genomic_DNA"/>
</dbReference>
<proteinExistence type="predicted"/>
<evidence type="ECO:0000313" key="9">
    <source>
        <dbReference type="EMBL" id="BDQ36279.1"/>
    </source>
</evidence>
<dbReference type="InterPro" id="IPR036667">
    <property type="entry name" value="PTS_IIB_sorbose-sp_sf"/>
</dbReference>
<organism evidence="9 10">
    <name type="scientific">Pseudodesulfovibrio nedwellii</name>
    <dbReference type="NCBI Taxonomy" id="2973072"/>
    <lineage>
        <taxon>Bacteria</taxon>
        <taxon>Pseudomonadati</taxon>
        <taxon>Thermodesulfobacteriota</taxon>
        <taxon>Desulfovibrionia</taxon>
        <taxon>Desulfovibrionales</taxon>
        <taxon>Desulfovibrionaceae</taxon>
    </lineage>
</organism>
<evidence type="ECO:0000313" key="10">
    <source>
        <dbReference type="Proteomes" id="UP001317742"/>
    </source>
</evidence>
<keyword evidence="7" id="KW-0418">Kinase</keyword>
<name>A0ABN6RZ67_9BACT</name>
<feature type="domain" description="PTS EIIB type-4" evidence="8">
    <location>
        <begin position="1"/>
        <end position="154"/>
    </location>
</feature>
<sequence>MILVRIDNRLIHGQIIETWLPYTSANQIIVANDELSHDILQQEIMSLAIPQTVDSSFVSVDALHDAINQIGSNGEHIIVLFSNCADAKRAYEAGFDFDMLNIGNVHYSPGKKQISPSVALSDEDENCLKLLNRKGVKLDFRCVPNDPVQVRFES</sequence>
<dbReference type="InterPro" id="IPR004720">
    <property type="entry name" value="PTS_IIB_sorbose-sp"/>
</dbReference>
<keyword evidence="10" id="KW-1185">Reference proteome</keyword>
<evidence type="ECO:0000256" key="7">
    <source>
        <dbReference type="ARBA" id="ARBA00022777"/>
    </source>
</evidence>